<reference evidence="11 12" key="1">
    <citation type="journal article" date="2019" name="ISME J.">
        <title>Insights into ecological role of a new deltaproteobacterial order Candidatus Acidulodesulfobacterales by metagenomics and metatranscriptomics.</title>
        <authorList>
            <person name="Tan S."/>
            <person name="Liu J."/>
            <person name="Fang Y."/>
            <person name="Hedlund B.P."/>
            <person name="Lian Z.H."/>
            <person name="Huang L.Y."/>
            <person name="Li J.T."/>
            <person name="Huang L.N."/>
            <person name="Li W.J."/>
            <person name="Jiang H.C."/>
            <person name="Dong H.L."/>
            <person name="Shu W.S."/>
        </authorList>
    </citation>
    <scope>NUCLEOTIDE SEQUENCE [LARGE SCALE GENOMIC DNA]</scope>
    <source>
        <strain evidence="11">AP1</strain>
    </source>
</reference>
<organism evidence="11 12">
    <name type="scientific">Candidatus Acididesulfobacter diazotrophicus</name>
    <dbReference type="NCBI Taxonomy" id="2597226"/>
    <lineage>
        <taxon>Bacteria</taxon>
        <taxon>Deltaproteobacteria</taxon>
        <taxon>Candidatus Acidulodesulfobacterales</taxon>
        <taxon>Candidatus Acididesulfobacter</taxon>
    </lineage>
</organism>
<feature type="transmembrane region" description="Helical" evidence="9">
    <location>
        <begin position="140"/>
        <end position="157"/>
    </location>
</feature>
<dbReference type="AlphaFoldDB" id="A0A519BN65"/>
<comment type="subcellular location">
    <subcellularLocation>
        <location evidence="1 9">Cell membrane</location>
        <topology evidence="1 9">Multi-pass membrane protein</topology>
    </subcellularLocation>
</comment>
<evidence type="ECO:0000313" key="11">
    <source>
        <dbReference type="EMBL" id="RZD18716.1"/>
    </source>
</evidence>
<gene>
    <name evidence="9 11" type="primary">secF</name>
    <name evidence="11" type="ORF">EVG15_04905</name>
</gene>
<dbReference type="InterPro" id="IPR022645">
    <property type="entry name" value="SecD/SecF_bac"/>
</dbReference>
<dbReference type="PRINTS" id="PR01755">
    <property type="entry name" value="SECFTRNLCASE"/>
</dbReference>
<evidence type="ECO:0000256" key="7">
    <source>
        <dbReference type="ARBA" id="ARBA00023010"/>
    </source>
</evidence>
<feature type="transmembrane region" description="Helical" evidence="9">
    <location>
        <begin position="21"/>
        <end position="45"/>
    </location>
</feature>
<protein>
    <recommendedName>
        <fullName evidence="9">Protein-export membrane protein SecF</fullName>
    </recommendedName>
</protein>
<comment type="function">
    <text evidence="9">Part of the Sec protein translocase complex. Interacts with the SecYEG preprotein conducting channel. SecDF uses the proton motive force (PMF) to complete protein translocation after the ATP-dependent function of SecA.</text>
</comment>
<keyword evidence="4 9" id="KW-0812">Transmembrane</keyword>
<keyword evidence="3 9" id="KW-1003">Cell membrane</keyword>
<dbReference type="Pfam" id="PF02355">
    <property type="entry name" value="SecD_SecF_C"/>
    <property type="match status" value="1"/>
</dbReference>
<sequence length="303" mass="33729">MEFIRNTHFDFLGKKKIAFAISSVLVVLGIIEVIMMLLGTANIGIDFTGGLTMQLFFKHKINVPLVRKSLITKGFKDIKIIKFKGKNEYIIKTKLVGNNITAYANKLESIIRKSSPKNSFKVISKEMVGPSVGSTMTKDAIIAIIIAIISIFIYITWRFEFRFGAAAAIGLAHDTLALLGIIFIFDKEITLLVITALLTVAGYSLTDKVVVFDRIRENLKLESEQEKSINLNNLVNKSINEVLTRTVVTALTVVLVVLSLFFLGGSVLHNFAFTLLFGIIIGTYSSIFIASPIMVIFNEKYYK</sequence>
<feature type="domain" description="Protein export membrane protein SecD/SecF C-terminal" evidence="10">
    <location>
        <begin position="117"/>
        <end position="299"/>
    </location>
</feature>
<dbReference type="InterPro" id="IPR022813">
    <property type="entry name" value="SecD/SecF_arch_bac"/>
</dbReference>
<evidence type="ECO:0000256" key="2">
    <source>
        <dbReference type="ARBA" id="ARBA00022448"/>
    </source>
</evidence>
<proteinExistence type="inferred from homology"/>
<evidence type="ECO:0000256" key="9">
    <source>
        <dbReference type="HAMAP-Rule" id="MF_01464"/>
    </source>
</evidence>
<evidence type="ECO:0000259" key="10">
    <source>
        <dbReference type="Pfam" id="PF02355"/>
    </source>
</evidence>
<evidence type="ECO:0000313" key="12">
    <source>
        <dbReference type="Proteomes" id="UP000319296"/>
    </source>
</evidence>
<evidence type="ECO:0000256" key="8">
    <source>
        <dbReference type="ARBA" id="ARBA00023136"/>
    </source>
</evidence>
<dbReference type="InterPro" id="IPR055344">
    <property type="entry name" value="SecD_SecF_C_bact"/>
</dbReference>
<comment type="similarity">
    <text evidence="9">Belongs to the SecD/SecF family. SecF subfamily.</text>
</comment>
<dbReference type="NCBIfam" id="TIGR00916">
    <property type="entry name" value="2A0604s01"/>
    <property type="match status" value="1"/>
</dbReference>
<evidence type="ECO:0000256" key="6">
    <source>
        <dbReference type="ARBA" id="ARBA00022989"/>
    </source>
</evidence>
<dbReference type="NCBIfam" id="TIGR00966">
    <property type="entry name" value="transloc_SecF"/>
    <property type="match status" value="1"/>
</dbReference>
<dbReference type="Gene3D" id="1.20.1640.10">
    <property type="entry name" value="Multidrug efflux transporter AcrB transmembrane domain"/>
    <property type="match status" value="1"/>
</dbReference>
<evidence type="ECO:0000256" key="1">
    <source>
        <dbReference type="ARBA" id="ARBA00004651"/>
    </source>
</evidence>
<dbReference type="GO" id="GO:0043952">
    <property type="term" value="P:protein transport by the Sec complex"/>
    <property type="evidence" value="ECO:0007669"/>
    <property type="project" value="UniProtKB-UniRule"/>
</dbReference>
<keyword evidence="8 9" id="KW-0472">Membrane</keyword>
<dbReference type="Proteomes" id="UP000319296">
    <property type="component" value="Unassembled WGS sequence"/>
</dbReference>
<dbReference type="PANTHER" id="PTHR30081">
    <property type="entry name" value="PROTEIN-EXPORT MEMBRANE PROTEIN SEC"/>
    <property type="match status" value="1"/>
</dbReference>
<dbReference type="InterPro" id="IPR005665">
    <property type="entry name" value="SecF_bac"/>
</dbReference>
<evidence type="ECO:0000256" key="4">
    <source>
        <dbReference type="ARBA" id="ARBA00022692"/>
    </source>
</evidence>
<accession>A0A519BN65</accession>
<keyword evidence="5 9" id="KW-0653">Protein transport</keyword>
<dbReference type="HAMAP" id="MF_01464_B">
    <property type="entry name" value="SecF_B"/>
    <property type="match status" value="1"/>
</dbReference>
<keyword evidence="2 9" id="KW-0813">Transport</keyword>
<dbReference type="GO" id="GO:0015450">
    <property type="term" value="F:protein-transporting ATPase activity"/>
    <property type="evidence" value="ECO:0007669"/>
    <property type="project" value="InterPro"/>
</dbReference>
<evidence type="ECO:0000256" key="3">
    <source>
        <dbReference type="ARBA" id="ARBA00022475"/>
    </source>
</evidence>
<dbReference type="PANTHER" id="PTHR30081:SF8">
    <property type="entry name" value="PROTEIN TRANSLOCASE SUBUNIT SECF"/>
    <property type="match status" value="1"/>
</dbReference>
<dbReference type="EMBL" id="SGBB01000006">
    <property type="protein sequence ID" value="RZD18716.1"/>
    <property type="molecule type" value="Genomic_DNA"/>
</dbReference>
<comment type="caution">
    <text evidence="11">The sequence shown here is derived from an EMBL/GenBank/DDBJ whole genome shotgun (WGS) entry which is preliminary data.</text>
</comment>
<name>A0A519BN65_9DELT</name>
<keyword evidence="7 9" id="KW-0811">Translocation</keyword>
<evidence type="ECO:0000256" key="5">
    <source>
        <dbReference type="ARBA" id="ARBA00022927"/>
    </source>
</evidence>
<comment type="subunit">
    <text evidence="9">Forms a complex with SecD. Part of the essential Sec protein translocation apparatus which comprises SecA, SecYEG and auxiliary proteins SecDF. Other proteins may also be involved.</text>
</comment>
<feature type="transmembrane region" description="Helical" evidence="9">
    <location>
        <begin position="164"/>
        <end position="185"/>
    </location>
</feature>
<feature type="transmembrane region" description="Helical" evidence="9">
    <location>
        <begin position="242"/>
        <end position="265"/>
    </location>
</feature>
<dbReference type="GO" id="GO:0006605">
    <property type="term" value="P:protein targeting"/>
    <property type="evidence" value="ECO:0007669"/>
    <property type="project" value="UniProtKB-UniRule"/>
</dbReference>
<feature type="transmembrane region" description="Helical" evidence="9">
    <location>
        <begin position="191"/>
        <end position="211"/>
    </location>
</feature>
<dbReference type="GO" id="GO:0005886">
    <property type="term" value="C:plasma membrane"/>
    <property type="evidence" value="ECO:0007669"/>
    <property type="project" value="UniProtKB-SubCell"/>
</dbReference>
<keyword evidence="6 9" id="KW-1133">Transmembrane helix</keyword>
<feature type="transmembrane region" description="Helical" evidence="9">
    <location>
        <begin position="271"/>
        <end position="297"/>
    </location>
</feature>
<dbReference type="SUPFAM" id="SSF82866">
    <property type="entry name" value="Multidrug efflux transporter AcrB transmembrane domain"/>
    <property type="match status" value="1"/>
</dbReference>
<dbReference type="InterPro" id="IPR048634">
    <property type="entry name" value="SecD_SecF_C"/>
</dbReference>
<dbReference type="GO" id="GO:0065002">
    <property type="term" value="P:intracellular protein transmembrane transport"/>
    <property type="evidence" value="ECO:0007669"/>
    <property type="project" value="UniProtKB-UniRule"/>
</dbReference>